<dbReference type="Pfam" id="PF23668">
    <property type="entry name" value="CUB_CDCP1_2"/>
    <property type="match status" value="4"/>
</dbReference>
<feature type="chain" id="PRO_5018189190" description="CUB domain containing protein 1a" evidence="2">
    <location>
        <begin position="22"/>
        <end position="1207"/>
    </location>
</feature>
<dbReference type="GeneID" id="103394077"/>
<feature type="domain" description="CDCP1 third and sixth CUB" evidence="3">
    <location>
        <begin position="594"/>
        <end position="693"/>
    </location>
</feature>
<evidence type="ECO:0000256" key="2">
    <source>
        <dbReference type="SAM" id="SignalP"/>
    </source>
</evidence>
<feature type="domain" description="CDCP1 second and fifth CUB" evidence="5">
    <location>
        <begin position="290"/>
        <end position="395"/>
    </location>
</feature>
<dbReference type="Pfam" id="PF23665">
    <property type="entry name" value="CDCP1_CUB_6"/>
    <property type="match status" value="2"/>
</dbReference>
<dbReference type="PANTHER" id="PTHR14477">
    <property type="entry name" value="CUB DOMAIN-CONTAINING PROTEIN 1"/>
    <property type="match status" value="1"/>
</dbReference>
<dbReference type="Proteomes" id="UP000265120">
    <property type="component" value="Chromosome 18"/>
</dbReference>
<dbReference type="InterPro" id="IPR056268">
    <property type="entry name" value="CUB_CDCP1_1st"/>
</dbReference>
<evidence type="ECO:0000313" key="7">
    <source>
        <dbReference type="Proteomes" id="UP000265120"/>
    </source>
</evidence>
<feature type="domain" description="CDCP1 second and fifth CUB" evidence="5">
    <location>
        <begin position="480"/>
        <end position="584"/>
    </location>
</feature>
<dbReference type="CTD" id="560859"/>
<proteinExistence type="predicted"/>
<keyword evidence="1" id="KW-1133">Transmembrane helix</keyword>
<feature type="domain" description="CDCP1 first CUB" evidence="4">
    <location>
        <begin position="212"/>
        <end position="283"/>
    </location>
</feature>
<dbReference type="AlphaFoldDB" id="A0A3P8VSP0"/>
<evidence type="ECO:0000313" key="6">
    <source>
        <dbReference type="Ensembl" id="ENSCSEP00000017329.1"/>
    </source>
</evidence>
<reference evidence="6" key="2">
    <citation type="submission" date="2025-08" db="UniProtKB">
        <authorList>
            <consortium name="Ensembl"/>
        </authorList>
    </citation>
    <scope>IDENTIFICATION</scope>
</reference>
<feature type="domain" description="CDCP1 second and fifth CUB" evidence="5">
    <location>
        <begin position="110"/>
        <end position="207"/>
    </location>
</feature>
<reference evidence="6 7" key="1">
    <citation type="journal article" date="2014" name="Nat. Genet.">
        <title>Whole-genome sequence of a flatfish provides insights into ZW sex chromosome evolution and adaptation to a benthic lifestyle.</title>
        <authorList>
            <person name="Chen S."/>
            <person name="Zhang G."/>
            <person name="Shao C."/>
            <person name="Huang Q."/>
            <person name="Liu G."/>
            <person name="Zhang P."/>
            <person name="Song W."/>
            <person name="An N."/>
            <person name="Chalopin D."/>
            <person name="Volff J.N."/>
            <person name="Hong Y."/>
            <person name="Li Q."/>
            <person name="Sha Z."/>
            <person name="Zhou H."/>
            <person name="Xie M."/>
            <person name="Yu Q."/>
            <person name="Liu Y."/>
            <person name="Xiang H."/>
            <person name="Wang N."/>
            <person name="Wu K."/>
            <person name="Yang C."/>
            <person name="Zhou Q."/>
            <person name="Liao X."/>
            <person name="Yang L."/>
            <person name="Hu Q."/>
            <person name="Zhang J."/>
            <person name="Meng L."/>
            <person name="Jin L."/>
            <person name="Tian Y."/>
            <person name="Lian J."/>
            <person name="Yang J."/>
            <person name="Miao G."/>
            <person name="Liu S."/>
            <person name="Liang Z."/>
            <person name="Yan F."/>
            <person name="Li Y."/>
            <person name="Sun B."/>
            <person name="Zhang H."/>
            <person name="Zhang J."/>
            <person name="Zhu Y."/>
            <person name="Du M."/>
            <person name="Zhao Y."/>
            <person name="Schartl M."/>
            <person name="Tang Q."/>
            <person name="Wang J."/>
        </authorList>
    </citation>
    <scope>NUCLEOTIDE SEQUENCE</scope>
</reference>
<feature type="domain" description="CDCP1 first CUB" evidence="4">
    <location>
        <begin position="25"/>
        <end position="98"/>
    </location>
</feature>
<keyword evidence="7" id="KW-1185">Reference proteome</keyword>
<evidence type="ECO:0000259" key="5">
    <source>
        <dbReference type="Pfam" id="PF23668"/>
    </source>
</evidence>
<dbReference type="InterPro" id="IPR038811">
    <property type="entry name" value="CDCP1"/>
</dbReference>
<dbReference type="RefSeq" id="XP_008329436.1">
    <property type="nucleotide sequence ID" value="XM_008331214.3"/>
</dbReference>
<dbReference type="InterPro" id="IPR056266">
    <property type="entry name" value="CDCP1_CUB_3rd_6th"/>
</dbReference>
<reference evidence="6" key="3">
    <citation type="submission" date="2025-09" db="UniProtKB">
        <authorList>
            <consortium name="Ensembl"/>
        </authorList>
    </citation>
    <scope>IDENTIFICATION</scope>
</reference>
<dbReference type="KEGG" id="csem:103394077"/>
<feature type="domain" description="CDCP1 third and sixth CUB" evidence="3">
    <location>
        <begin position="894"/>
        <end position="1007"/>
    </location>
</feature>
<feature type="signal peptide" evidence="2">
    <location>
        <begin position="1"/>
        <end position="21"/>
    </location>
</feature>
<name>A0A3P8VSP0_CYNSE</name>
<keyword evidence="2" id="KW-0732">Signal</keyword>
<dbReference type="Pfam" id="PF23667">
    <property type="entry name" value="CUB_CDCP1_1"/>
    <property type="match status" value="3"/>
</dbReference>
<sequence>MRLLEAHEFLGLWLLTVLVSAESLQTVVKSDKGVTVTVSTELPSDQCAVCTVSGVNDTDTSCQSSFTLVPEEEVKLLFRCSEPVDKSYTVTFTQAIECTKDSCTPSTVDTQSIFTEFPRTFLWELKAPEKTVVSLDILGEGLLETSVPCTNGFQYLVTPLKTSSRGQTRYCRGGPVTRLDLSDQATVSLQVKAAVKVESILFQASAGPLKGRTMEVSVDPSTVLILDRDPDGLECEVCTTVGSTTDCSPSHKMLTNADKHSLEFSCPKPQDMYIVKIKKGMECTKTSCTPAAAEADPELFKDFRRSLWWDISVPERTVLTLDFPAVGLEEIPAIEKCKDGNQLSVSTTRSDGSVKVYSYCSGGKVSSLNLLGPTSIVMEVPKDGELDQTMFNAKAAPRGSRSMSVTPDPNTIIIVSRTTNEPDCSVCIKKDPKPVCNPRFLRINEPRNTSVEFTCPQPQDIFIVEINREIDCTETSCSGDIVQAESSLFPDFNRTFTWDLKVVSTRAFQLDFPEPGMRQISNEETCPDEHTYSLVTYLRTGRAIVGTFCKGGTVTTILAKYKGRVSLQVPGNTKMDPVDFKLHVGPETSMVAIVKVNLPRGVSDTDFITTNYPGDFPDNQQMQWDITVPGMHNYTVRFQDHTVPECLSGAVEVEYQKTDKKVNRLTLTDPQPTHQQGNFQMLLKNCETNRTLQGLTLNYRVSVMRSGHPVLCTVDLTKQKVSVQLEKVGSDPYCEMSINSEVQEKINVAAGTTATLSFLDCPKEELRLTASEVIGCQNASLCSSSSLVVPKMVSCLPMPLHSFTWHLDIPSHSTLDLASSTGSLQQSLPGQECDPSTSLHVFEKDGFALGDFCHNGNIQKIQAHANISVTAKANDLSRNSGAFLNISLSQEIPETFIYRVAPNPSAPLLLATPNWPLGMRPFSTVSWIVSLPSQYQAQMQITNITQPKCQDRHTAIKVRMLGYEEEMMSRREDEASQDKLLVPYSFYLNMSNCIPEEEHFAVVTKIVLQKKNDLLAILLGLAGVLVLLLIALAVVCIITKKKKKERKDKESSIYIGKGNIFRPGDQHFTKSRSDNDSHVYASIDETMVYTHLLTDSSYADSLQDRYNGMQVDSYQTFTGPSDGQLPVIKEPDEDPEMDQYNTFLDPSETFIPSRPRTPIDRQDSLGFQDRRMVDNELYTFKSTGDMNTIRLSGVDMEPQPPITEETL</sequence>
<protein>
    <recommendedName>
        <fullName evidence="8">CUB domain containing protein 1a</fullName>
    </recommendedName>
</protein>
<feature type="domain" description="CDCP1 first CUB" evidence="4">
    <location>
        <begin position="401"/>
        <end position="472"/>
    </location>
</feature>
<feature type="transmembrane region" description="Helical" evidence="1">
    <location>
        <begin position="1014"/>
        <end position="1039"/>
    </location>
</feature>
<feature type="domain" description="CDCP1 second and fifth CUB" evidence="5">
    <location>
        <begin position="789"/>
        <end position="877"/>
    </location>
</feature>
<dbReference type="GeneTree" id="ENSGT00390000010209"/>
<keyword evidence="1" id="KW-0812">Transmembrane</keyword>
<accession>A0A3P8VSP0</accession>
<evidence type="ECO:0000256" key="1">
    <source>
        <dbReference type="SAM" id="Phobius"/>
    </source>
</evidence>
<evidence type="ECO:0000259" key="3">
    <source>
        <dbReference type="Pfam" id="PF23665"/>
    </source>
</evidence>
<keyword evidence="1" id="KW-0472">Membrane</keyword>
<dbReference type="Ensembl" id="ENSCSET00000017543.1">
    <property type="protein sequence ID" value="ENSCSEP00000017329.1"/>
    <property type="gene ID" value="ENSCSEG00000011099.1"/>
</dbReference>
<evidence type="ECO:0000259" key="4">
    <source>
        <dbReference type="Pfam" id="PF23667"/>
    </source>
</evidence>
<dbReference type="PANTHER" id="PTHR14477:SF1">
    <property type="entry name" value="CUB DOMAIN-CONTAINING PROTEIN 1"/>
    <property type="match status" value="1"/>
</dbReference>
<dbReference type="OrthoDB" id="8960034at2759"/>
<evidence type="ECO:0008006" key="8">
    <source>
        <dbReference type="Google" id="ProtNLM"/>
    </source>
</evidence>
<organism evidence="6 7">
    <name type="scientific">Cynoglossus semilaevis</name>
    <name type="common">Tongue sole</name>
    <dbReference type="NCBI Taxonomy" id="244447"/>
    <lineage>
        <taxon>Eukaryota</taxon>
        <taxon>Metazoa</taxon>
        <taxon>Chordata</taxon>
        <taxon>Craniata</taxon>
        <taxon>Vertebrata</taxon>
        <taxon>Euteleostomi</taxon>
        <taxon>Actinopterygii</taxon>
        <taxon>Neopterygii</taxon>
        <taxon>Teleostei</taxon>
        <taxon>Neoteleostei</taxon>
        <taxon>Acanthomorphata</taxon>
        <taxon>Carangaria</taxon>
        <taxon>Pleuronectiformes</taxon>
        <taxon>Pleuronectoidei</taxon>
        <taxon>Cynoglossidae</taxon>
        <taxon>Cynoglossinae</taxon>
        <taxon>Cynoglossus</taxon>
    </lineage>
</organism>
<dbReference type="InParanoid" id="A0A3P8VSP0"/>
<dbReference type="InterPro" id="IPR056269">
    <property type="entry name" value="CUB_CDCP1_2nd_5th"/>
</dbReference>
<dbReference type="FunCoup" id="A0A3P8VSP0">
    <property type="interactions" value="1092"/>
</dbReference>